<feature type="region of interest" description="C-terminal hotdog fold" evidence="9">
    <location>
        <begin position="1059"/>
        <end position="1198"/>
    </location>
</feature>
<dbReference type="Pfam" id="PF16197">
    <property type="entry name" value="KAsynt_C_assoc"/>
    <property type="match status" value="2"/>
</dbReference>
<feature type="active site" description="Proton donor; for dehydratase activity" evidence="9">
    <location>
        <position position="2803"/>
    </location>
</feature>
<name>A0A7W7LBU2_STRNE</name>
<dbReference type="SMART" id="SM01294">
    <property type="entry name" value="PKS_PP_betabranch"/>
    <property type="match status" value="1"/>
</dbReference>
<evidence type="ECO:0000259" key="10">
    <source>
        <dbReference type="PROSITE" id="PS50075"/>
    </source>
</evidence>
<dbReference type="Pfam" id="PF21089">
    <property type="entry name" value="PKS_DH_N"/>
    <property type="match status" value="2"/>
</dbReference>
<dbReference type="Gene3D" id="3.40.47.10">
    <property type="match status" value="2"/>
</dbReference>
<dbReference type="GO" id="GO:0004315">
    <property type="term" value="F:3-oxoacyl-[acyl-carrier-protein] synthase activity"/>
    <property type="evidence" value="ECO:0007669"/>
    <property type="project" value="InterPro"/>
</dbReference>
<dbReference type="Gene3D" id="1.10.1200.10">
    <property type="entry name" value="ACP-like"/>
    <property type="match status" value="2"/>
</dbReference>
<dbReference type="SUPFAM" id="SSF53901">
    <property type="entry name" value="Thiolase-like"/>
    <property type="match status" value="2"/>
</dbReference>
<dbReference type="PROSITE" id="PS52004">
    <property type="entry name" value="KS3_2"/>
    <property type="match status" value="2"/>
</dbReference>
<dbReference type="CDD" id="cd08956">
    <property type="entry name" value="KR_3_FAS_SDR_x"/>
    <property type="match status" value="2"/>
</dbReference>
<feature type="domain" description="PKS/mFAS DH" evidence="12">
    <location>
        <begin position="920"/>
        <end position="1198"/>
    </location>
</feature>
<feature type="active site" description="Proton donor; for dehydratase activity" evidence="9">
    <location>
        <position position="1120"/>
    </location>
</feature>
<feature type="region of interest" description="N-terminal hotdog fold" evidence="9">
    <location>
        <begin position="920"/>
        <end position="1045"/>
    </location>
</feature>
<dbReference type="InterPro" id="IPR016036">
    <property type="entry name" value="Malonyl_transacylase_ACP-bd"/>
</dbReference>
<feature type="region of interest" description="N-terminal hotdog fold" evidence="9">
    <location>
        <begin position="2613"/>
        <end position="2733"/>
    </location>
</feature>
<dbReference type="EMBL" id="JACHJG010000006">
    <property type="protein sequence ID" value="MBB4887340.1"/>
    <property type="molecule type" value="Genomic_DNA"/>
</dbReference>
<evidence type="ECO:0000313" key="14">
    <source>
        <dbReference type="Proteomes" id="UP000556436"/>
    </source>
</evidence>
<dbReference type="Gene3D" id="3.30.70.3290">
    <property type="match status" value="2"/>
</dbReference>
<dbReference type="PROSITE" id="PS00606">
    <property type="entry name" value="KS3_1"/>
    <property type="match status" value="2"/>
</dbReference>
<dbReference type="InterPro" id="IPR042104">
    <property type="entry name" value="PKS_dehydratase_sf"/>
</dbReference>
<evidence type="ECO:0000313" key="13">
    <source>
        <dbReference type="EMBL" id="MBB4887340.1"/>
    </source>
</evidence>
<evidence type="ECO:0000256" key="2">
    <source>
        <dbReference type="ARBA" id="ARBA00004792"/>
    </source>
</evidence>
<comment type="pathway">
    <text evidence="2">Antibiotic biosynthesis.</text>
</comment>
<dbReference type="InterPro" id="IPR013968">
    <property type="entry name" value="PKS_KR"/>
</dbReference>
<dbReference type="CDD" id="cd00833">
    <property type="entry name" value="PKS"/>
    <property type="match status" value="2"/>
</dbReference>
<evidence type="ECO:0000256" key="4">
    <source>
        <dbReference type="ARBA" id="ARBA00022553"/>
    </source>
</evidence>
<feature type="domain" description="Ketosynthase family 3 (KS3)" evidence="11">
    <location>
        <begin position="33"/>
        <end position="460"/>
    </location>
</feature>
<dbReference type="FunFam" id="3.40.47.10:FF:000019">
    <property type="entry name" value="Polyketide synthase type I"/>
    <property type="match status" value="2"/>
</dbReference>
<dbReference type="InterPro" id="IPR016039">
    <property type="entry name" value="Thiolase-like"/>
</dbReference>
<keyword evidence="14" id="KW-1185">Reference proteome</keyword>
<reference evidence="13 14" key="1">
    <citation type="submission" date="2020-08" db="EMBL/GenBank/DDBJ databases">
        <title>Genomic Encyclopedia of Type Strains, Phase III (KMG-III): the genomes of soil and plant-associated and newly described type strains.</title>
        <authorList>
            <person name="Whitman W."/>
        </authorList>
    </citation>
    <scope>NUCLEOTIDE SEQUENCE [LARGE SCALE GENOMIC DNA]</scope>
    <source>
        <strain evidence="13 14">CECT 3265</strain>
    </source>
</reference>
<dbReference type="InterPro" id="IPR020807">
    <property type="entry name" value="PKS_DH"/>
</dbReference>
<dbReference type="GO" id="GO:0033068">
    <property type="term" value="P:macrolide biosynthetic process"/>
    <property type="evidence" value="ECO:0007669"/>
    <property type="project" value="UniProtKB-ARBA"/>
</dbReference>
<dbReference type="InterPro" id="IPR014031">
    <property type="entry name" value="Ketoacyl_synth_C"/>
</dbReference>
<dbReference type="SMART" id="SM00825">
    <property type="entry name" value="PKS_KS"/>
    <property type="match status" value="2"/>
</dbReference>
<evidence type="ECO:0000256" key="3">
    <source>
        <dbReference type="ARBA" id="ARBA00022450"/>
    </source>
</evidence>
<dbReference type="Gene3D" id="3.10.129.110">
    <property type="entry name" value="Polyketide synthase dehydratase"/>
    <property type="match status" value="2"/>
</dbReference>
<dbReference type="GO" id="GO:0031177">
    <property type="term" value="F:phosphopantetheine binding"/>
    <property type="evidence" value="ECO:0007669"/>
    <property type="project" value="InterPro"/>
</dbReference>
<dbReference type="InterPro" id="IPR016035">
    <property type="entry name" value="Acyl_Trfase/lysoPLipase"/>
</dbReference>
<feature type="domain" description="PKS/mFAS DH" evidence="12">
    <location>
        <begin position="2613"/>
        <end position="2887"/>
    </location>
</feature>
<dbReference type="InterPro" id="IPR036291">
    <property type="entry name" value="NAD(P)-bd_dom_sf"/>
</dbReference>
<dbReference type="Gene3D" id="3.40.366.10">
    <property type="entry name" value="Malonyl-Coenzyme A Acyl Carrier Protein, domain 2"/>
    <property type="match status" value="2"/>
</dbReference>
<organism evidence="13 14">
    <name type="scientific">Streptomyces netropsis</name>
    <name type="common">Streptoverticillium netropsis</name>
    <dbReference type="NCBI Taxonomy" id="55404"/>
    <lineage>
        <taxon>Bacteria</taxon>
        <taxon>Bacillati</taxon>
        <taxon>Actinomycetota</taxon>
        <taxon>Actinomycetes</taxon>
        <taxon>Kitasatosporales</taxon>
        <taxon>Streptomycetaceae</taxon>
        <taxon>Streptomyces</taxon>
    </lineage>
</organism>
<dbReference type="RefSeq" id="WP_184734365.1">
    <property type="nucleotide sequence ID" value="NZ_JACHJG010000006.1"/>
</dbReference>
<dbReference type="Pfam" id="PF14765">
    <property type="entry name" value="PS-DH"/>
    <property type="match status" value="2"/>
</dbReference>
<dbReference type="InterPro" id="IPR049900">
    <property type="entry name" value="PKS_mFAS_DH"/>
</dbReference>
<dbReference type="GO" id="GO:0004312">
    <property type="term" value="F:fatty acid synthase activity"/>
    <property type="evidence" value="ECO:0007669"/>
    <property type="project" value="TreeGrafter"/>
</dbReference>
<dbReference type="InterPro" id="IPR006162">
    <property type="entry name" value="Ppantetheine_attach_site"/>
</dbReference>
<protein>
    <submittedName>
        <fullName evidence="13">Acyl transferase domain-containing protein/acyl carrier protein</fullName>
    </submittedName>
</protein>
<dbReference type="InterPro" id="IPR014030">
    <property type="entry name" value="Ketoacyl_synth_N"/>
</dbReference>
<evidence type="ECO:0000256" key="1">
    <source>
        <dbReference type="ARBA" id="ARBA00001957"/>
    </source>
</evidence>
<dbReference type="SMART" id="SM00826">
    <property type="entry name" value="PKS_DH"/>
    <property type="match status" value="2"/>
</dbReference>
<dbReference type="SMART" id="SM00822">
    <property type="entry name" value="PKS_KR"/>
    <property type="match status" value="2"/>
</dbReference>
<keyword evidence="6" id="KW-0045">Antibiotic biosynthesis</keyword>
<dbReference type="Pfam" id="PF22953">
    <property type="entry name" value="SpnB_Rossmann"/>
    <property type="match status" value="2"/>
</dbReference>
<dbReference type="PROSITE" id="PS00012">
    <property type="entry name" value="PHOSPHOPANTETHEINE"/>
    <property type="match status" value="1"/>
</dbReference>
<proteinExistence type="predicted"/>
<evidence type="ECO:0000256" key="6">
    <source>
        <dbReference type="ARBA" id="ARBA00023194"/>
    </source>
</evidence>
<keyword evidence="3" id="KW-0596">Phosphopantetheine</keyword>
<keyword evidence="5 13" id="KW-0808">Transferase</keyword>
<dbReference type="Pfam" id="PF08990">
    <property type="entry name" value="Docking"/>
    <property type="match status" value="1"/>
</dbReference>
<dbReference type="Pfam" id="PF02801">
    <property type="entry name" value="Ketoacyl-synt_C"/>
    <property type="match status" value="2"/>
</dbReference>
<dbReference type="InterPro" id="IPR009081">
    <property type="entry name" value="PP-bd_ACP"/>
</dbReference>
<comment type="cofactor">
    <cofactor evidence="1">
        <name>pantetheine 4'-phosphate</name>
        <dbReference type="ChEBI" id="CHEBI:47942"/>
    </cofactor>
</comment>
<comment type="caution">
    <text evidence="13">The sequence shown here is derived from an EMBL/GenBank/DDBJ whole genome shotgun (WGS) entry which is preliminary data.</text>
</comment>
<dbReference type="SUPFAM" id="SSF52151">
    <property type="entry name" value="FabD/lysophospholipase-like"/>
    <property type="match status" value="2"/>
</dbReference>
<evidence type="ECO:0000256" key="9">
    <source>
        <dbReference type="PROSITE-ProRule" id="PRU01363"/>
    </source>
</evidence>
<dbReference type="Pfam" id="PF00109">
    <property type="entry name" value="ketoacyl-synt"/>
    <property type="match status" value="2"/>
</dbReference>
<dbReference type="FunFam" id="1.10.1200.10:FF:000007">
    <property type="entry name" value="Probable polyketide synthase pks17"/>
    <property type="match status" value="1"/>
</dbReference>
<dbReference type="InterPro" id="IPR014043">
    <property type="entry name" value="Acyl_transferase_dom"/>
</dbReference>
<feature type="domain" description="Carrier" evidence="10">
    <location>
        <begin position="1634"/>
        <end position="1709"/>
    </location>
</feature>
<dbReference type="InterPro" id="IPR049551">
    <property type="entry name" value="PKS_DH_C"/>
</dbReference>
<dbReference type="Proteomes" id="UP000556436">
    <property type="component" value="Unassembled WGS sequence"/>
</dbReference>
<dbReference type="SUPFAM" id="SSF55048">
    <property type="entry name" value="Probable ACP-binding domain of malonyl-CoA ACP transacylase"/>
    <property type="match status" value="2"/>
</dbReference>
<evidence type="ECO:0000256" key="8">
    <source>
        <dbReference type="ARBA" id="ARBA00023315"/>
    </source>
</evidence>
<evidence type="ECO:0000259" key="11">
    <source>
        <dbReference type="PROSITE" id="PS52004"/>
    </source>
</evidence>
<dbReference type="InterPro" id="IPR032821">
    <property type="entry name" value="PKS_assoc"/>
</dbReference>
<dbReference type="GO" id="GO:0006633">
    <property type="term" value="P:fatty acid biosynthetic process"/>
    <property type="evidence" value="ECO:0007669"/>
    <property type="project" value="InterPro"/>
</dbReference>
<dbReference type="InterPro" id="IPR018201">
    <property type="entry name" value="Ketoacyl_synth_AS"/>
</dbReference>
<feature type="region of interest" description="C-terminal hotdog fold" evidence="9">
    <location>
        <begin position="2744"/>
        <end position="2887"/>
    </location>
</feature>
<dbReference type="InterPro" id="IPR057326">
    <property type="entry name" value="KR_dom"/>
</dbReference>
<keyword evidence="4" id="KW-0597">Phosphoprotein</keyword>
<feature type="active site" description="Proton acceptor; for dehydratase activity" evidence="9">
    <location>
        <position position="952"/>
    </location>
</feature>
<feature type="domain" description="Ketosynthase family 3 (KS3)" evidence="11">
    <location>
        <begin position="1728"/>
        <end position="2155"/>
    </location>
</feature>
<dbReference type="Pfam" id="PF08659">
    <property type="entry name" value="KR"/>
    <property type="match status" value="2"/>
</dbReference>
<dbReference type="Pfam" id="PF00698">
    <property type="entry name" value="Acyl_transf_1"/>
    <property type="match status" value="2"/>
</dbReference>
<dbReference type="Gene3D" id="3.40.50.720">
    <property type="entry name" value="NAD(P)-binding Rossmann-like Domain"/>
    <property type="match status" value="2"/>
</dbReference>
<keyword evidence="8" id="KW-0012">Acyltransferase</keyword>
<dbReference type="SUPFAM" id="SSF51735">
    <property type="entry name" value="NAD(P)-binding Rossmann-fold domains"/>
    <property type="match status" value="4"/>
</dbReference>
<dbReference type="SUPFAM" id="SSF47336">
    <property type="entry name" value="ACP-like"/>
    <property type="match status" value="2"/>
</dbReference>
<dbReference type="InterPro" id="IPR050091">
    <property type="entry name" value="PKS_NRPS_Biosynth_Enz"/>
</dbReference>
<dbReference type="Pfam" id="PF00550">
    <property type="entry name" value="PP-binding"/>
    <property type="match status" value="2"/>
</dbReference>
<dbReference type="SMART" id="SM00823">
    <property type="entry name" value="PKS_PP"/>
    <property type="match status" value="2"/>
</dbReference>
<dbReference type="PANTHER" id="PTHR43775">
    <property type="entry name" value="FATTY ACID SYNTHASE"/>
    <property type="match status" value="1"/>
</dbReference>
<accession>A0A7W7LBU2</accession>
<dbReference type="InterPro" id="IPR049552">
    <property type="entry name" value="PKS_DH_N"/>
</dbReference>
<dbReference type="InterPro" id="IPR020841">
    <property type="entry name" value="PKS_Beta-ketoAc_synthase_dom"/>
</dbReference>
<dbReference type="FunFam" id="3.40.366.10:FF:000002">
    <property type="entry name" value="Probable polyketide synthase 2"/>
    <property type="match status" value="2"/>
</dbReference>
<feature type="domain" description="Carrier" evidence="10">
    <location>
        <begin position="3346"/>
        <end position="3421"/>
    </location>
</feature>
<feature type="active site" description="Proton acceptor; for dehydratase activity" evidence="9">
    <location>
        <position position="2644"/>
    </location>
</feature>
<evidence type="ECO:0000256" key="5">
    <source>
        <dbReference type="ARBA" id="ARBA00022679"/>
    </source>
</evidence>
<dbReference type="PROSITE" id="PS50075">
    <property type="entry name" value="CARRIER"/>
    <property type="match status" value="2"/>
</dbReference>
<dbReference type="InterPro" id="IPR055123">
    <property type="entry name" value="SpnB-like_Rossmann"/>
</dbReference>
<dbReference type="InterPro" id="IPR036736">
    <property type="entry name" value="ACP-like_sf"/>
</dbReference>
<dbReference type="InterPro" id="IPR001227">
    <property type="entry name" value="Ac_transferase_dom_sf"/>
</dbReference>
<keyword evidence="7" id="KW-0511">Multifunctional enzyme</keyword>
<dbReference type="InterPro" id="IPR020806">
    <property type="entry name" value="PKS_PP-bd"/>
</dbReference>
<dbReference type="SMART" id="SM00827">
    <property type="entry name" value="PKS_AT"/>
    <property type="match status" value="2"/>
</dbReference>
<evidence type="ECO:0000256" key="7">
    <source>
        <dbReference type="ARBA" id="ARBA00023268"/>
    </source>
</evidence>
<evidence type="ECO:0000259" key="12">
    <source>
        <dbReference type="PROSITE" id="PS52019"/>
    </source>
</evidence>
<dbReference type="PANTHER" id="PTHR43775:SF51">
    <property type="entry name" value="INACTIVE PHENOLPHTHIOCEROL SYNTHESIS POLYKETIDE SYNTHASE TYPE I PKS1-RELATED"/>
    <property type="match status" value="1"/>
</dbReference>
<gene>
    <name evidence="13" type="ORF">FHS38_003394</name>
</gene>
<sequence length="3501" mass="366243">MPNDEELLDYLKQTAANLHEARQRVRELEDGEREPIAIVGMSCRLPGGVRTPEEFWELLDAGVDAVSEFPEDRGWDLENLFDPDPDAPGKSYAREGAFLQGAGEFDPGFFGISPREALVMDPQQRLLLECSWEAVERARIDPGALKGSRTGVFIGSNGQDYGTLLLRADERSHGYLATAASASVMSGRISYALGLEGPAITISTACSSSLVGMHLAARALRAGECELALAGGVTVMPTTRLFEVFSRQRGLSADGRCKAFAESADGTGWGEGLGILLLERLSDAQRNGHRVLAVVRGSAVNQDGASNGLTAPNGPSQQRVIRAALASAGLGPSDVDVVEAHGTGTRLGDPIEAQALLATYGQGRPADRPLWLGSVKSNVGHAQAAAGVAGVIKMVMAMRAGVLPRTLHVEEASSEVDWSSGAVRLLTEAQDWPVEDGRPRRAGVSSFGISGTNAHVIIEEAPQEDEPSTDAVAPAGAVVPWVVSGRTEDALREQAGRLASFVSDQPGVSLPDVGWSLASTRSAFERRAVVVGSGRGELLAGLSAVAEGRSVANAVTGSVAAGGLGFVFAGQGSQRLGMGRGLYERFPVFAEAFDEVCASLDPGLREVVFGSDAETLDRTVWAQAGLFALEVALFRLFESWGVKPGYLIGHSIGELAAAHVAGVWSLEDACRVVAARGRLMQALPAGGAMAAVQTDPAEITDLLGDDLVVASVNAPGQIVVSGAEAAVDRVVAAVKGRGGRARRLAVSHAFHSPLMEPMLEEFRQVLKTVEFRKPTLPAVSNVTGTWVDPQEWCSPEYWVRQVREPVLFADGVRTLLDAGVTTWVELGPAGALTSMVAHCADTENVATAAALRPGHDDVSTVLAALATVHVNGHTVDWSPLFPHTRTIDLPTYAFQHQHYWVRTGASGAQPAEVGLADVRHPLLGAAVSIAGDDKVVLTGRLSLRTHPWLADHTVLGSVLLPGTAFVELGIRAGDEAGCPVLQDLTLHQPLVIPQRGSVQVQVAVGALESDGRRALTVHSRPYDEAAEHEWTQHASGLLAPGRAPEPLLPAAAPWPPAQAQAVDLGDFYAGLAEHGYHYGPLFQGLRAVWRQADEIYAEVTLPETAGAEAARFGMHPALLDAALHAARLGGFHEQPDAKYLPFAWSGVALRTRGATAVRVRISRAGTDAVRLDVTDTADRPVLAVDSLTLRPVSAAQLGTGTHDALFRLDWTPVPAADGSGLHVVTAGSLREAEALARGADVVVVPCFDAGTVHQATHEALALLQGWLAADTGAKLALLTHGAVAVAGEVRDLAHAPLWGLVRTAQTEHPDRFVLIDVDDPRPAADALAAAVATGEPQLAVRDGAVLVPRLAAVTTTQQASPEWNPDGTVLITGGSGALAGLVAAHVVRSLGVRRLILASRSGRPAAGTELLDAEITSVRCDVSDRDALAGLLASVPAAHPLTAVVHTAGVLDDGVLHALTPERIDTSFAAKVDGARHLHELTAGLDLAAFVLFSSASGVLGSAGQGNYAAANAYLDALATHRRALGLPAVSLAWGLWAEHGSMARDLGDTELTRISRIGVAALTSEEGMRLFDAGRSSEHAVLVPMRVDKAMLRERRDQLPVPMRGLVRGADRVRRSSPAAGGLAGVSGADRSRMVLNIVRTAVADTLGYNAADGVRPDQNLHQAGFDSLTAVEFRNRLAAATGLRLPATLTYDYPSPRAIAEHVLELLTVAEPEAPVVARAPAPADDDPVVIVGMAGRYPGGVRTPEDLWDLVLSGGDGISEWPADRGWDVHGLFDPDPDAAGKSYVREGGFLHDAARFDAGFFGISPREALAMDPQQRLLLECSWEALEQAGIDPTALKGSRTGVYAGVMYHEYASRLGASPEGYEGTLGTGSAGSIASGRISYTFDFVGPAVTVDTACSTSLVGLHLAAQSLRAGECELALAGGVTVMHTPRPFVEFSRQRGLAADGRSKAFAKAADGVAWGEGVGILVLERLSDARRNGHEVLAVVRGSAVNQDGASNGLTAPNGPSQQRVIRAALASAGLGPSDVDVVEAHGTGTRLGDPIEAQALLATYGHGRPADRPLWLGSVKSNIGHTQAAAGVAGVIKMIKAMRTGVLPRTLHVDEPTPDVDWSSGTVRLLTSQQDWPVGDGRPRRAGVSSFGISGTNAHVILEQAPEERPADAEAPVVGVVPWMVSGRTEEALRAQAARLAGHVSARPELSALDVGWSLVSTRSAFEHRAVVVGRDREELLARLSAVAADGAHPAVTAGDDGVVMVFAGQGCQWAGMGTALLESSPVFEESMRRCADALAPFVDFELTDVLGDEAALSRVDVVQPALWAVMVSLAELWRSCGVTVAAVIGHSQGEIAAAAVSGALSLEDAARVVALRSRLIAEKLSGLGGMVSVALPRDEVDAMVGAFPGVSVAAVNGASSTVVSGDVAGLDGMLATCVEQGVRARRIDVDYASHSAQVELIREELLSLLAGISPQASEVPFVSTVTGERIDTAELGPEYWYRNLRQTVEFRAGVEHLLGLGHDVFLESSPHPVLTVGIEETADRVVVLESLRRGEGDLTRMVTAAAEAWTRGVTIDWTPFVAGGHRVELPTYAFQHRHHWLDAAPGQTGDVAAVGLGEAGHALAPVTVELPGGQSVWTGQLSTRTVPWLADHTVLGSVLLPGTAWVELALHAGHQVGLGCVEELTLQAPLVLDGTAPAQIRVVVTETGDADRRAVSMHSRGADGTWTTHAEGFLGVEGPRPDDLLVWPPAGATPIDVDGFYETLEVAGYHYGPVFRGLRRAWRAGDEVFAEIELPEGTGPDGYGIHPGLFDAALHALACEGRTAAHGPGETRLPFSFTDVRLFATGATSLRVRLDPKEASWQAWDAGGLPVFGLGRLVTRPVGAAQLAVKRAGTLFKVAWEDTAPVAGPPGTSCAVLGADTLGLGSALREAGWRVDTAAGPAAVEAVPDVVLLPCDRPEHDDVEVPAAVRAETGRVLDVLQEWLADARFADSRMVVVTRDTPSGDLAHGAVRGLLRSAQAEHPDRITLVGLDDHPASLAALPGFVITDEPEIAIRAGTGSVPRLARLHEPGGGGSLGTGTVLITGGTGTLGGLLARHIVQVHGITRLLLVSRRGPAADGAEGLRAELGALGAHVDIVAADLGDRSAVADVLAGVDPRHPLSAVVHAAGVLDDGVLGTRSSGWLDTVLRPKADAAWHLHDLTARQSLSAFVLFSSASSVLGAAGQANYAAANGFLDALAVHRVNQGLPGLSLAWGLWAHRSELTEKVGSPSRNITVAGALSTEEALAAFDAALGTGDASAVPIRIESVSTQDVPAMLRGVVRVPRRAVAAAEPSGSRDGRFAHRLTGLSPEERLRLVQNVVLGAVAAVLGHESRDAITPSRGFLELGFDSLTGVRLRNSLAKELGLRLPATTVFDHPSPGQLAAHLVELLVGTVDTTALALERLDELRRSVTGPAPGDLDRELVAQRLTALLAELRPPTGPEADAGDLDAASADEIYAYIDNELGIGGAQ</sequence>
<dbReference type="PROSITE" id="PS52019">
    <property type="entry name" value="PKS_MFAS_DH"/>
    <property type="match status" value="2"/>
</dbReference>
<dbReference type="InterPro" id="IPR015083">
    <property type="entry name" value="NorB/c/GfsB-D-like_docking"/>
</dbReference>